<dbReference type="AlphaFoldDB" id="A0A9P4VMZ7"/>
<evidence type="ECO:0000256" key="1">
    <source>
        <dbReference type="SAM" id="MobiDB-lite"/>
    </source>
</evidence>
<feature type="compositionally biased region" description="Polar residues" evidence="1">
    <location>
        <begin position="320"/>
        <end position="348"/>
    </location>
</feature>
<evidence type="ECO:0000313" key="2">
    <source>
        <dbReference type="EMBL" id="KAF2835152.1"/>
    </source>
</evidence>
<keyword evidence="3" id="KW-1185">Reference proteome</keyword>
<feature type="compositionally biased region" description="Polar residues" evidence="1">
    <location>
        <begin position="162"/>
        <end position="172"/>
    </location>
</feature>
<proteinExistence type="predicted"/>
<name>A0A9P4VMZ7_9PEZI</name>
<sequence length="533" mass="58645">MATLVPAVEAKSLSSLTTLASNPPQYPRNPTHVSHEPLVLYIARVPGSRDVFLTPMKPRERVVTAEDVQSSLYFLHINQPEDQLLVEHPAQSSSNHIQDVRSQLPIPRKALPTRPLSAPTGRLVPSGTGLPMTTDGQNHISERNPNLNTGTRAFGHQRDQTEFSSDNGSKPFSRSKEVRNTSQLNRSVDSGTTITLIRRDPSSGMQWNVGRIYDPSVFEVSSQILDTKNSGRHPKQAGTPIYIDIMNAGYNKFINGVNIMPKLDSRNSTSSIRTLQEIEDSIKSMHVSDFEPKNGVFHRRMWLEGSKFSNFAAGHRRSESGGSTTHPETYSNNSDYRISEDASPTTQGFGRLPLPRDEELHGIGPAIERRSPTSKGYTFLSPWNGRCEFVTGGAGRSLKCKHSLPTIAAASNSSATVTVSELRFNLPTSSRVPSATAPEDRSSARRSSMFKKPQPQIHAASSALADRPDKLDLSLGLEFAGGGFAGRQAKLGKLIIEDEGLKMLDLMVATNMALWWRAYERVDRSTHSRSGSF</sequence>
<comment type="caution">
    <text evidence="2">The sequence shown here is derived from an EMBL/GenBank/DDBJ whole genome shotgun (WGS) entry which is preliminary data.</text>
</comment>
<organism evidence="2 3">
    <name type="scientific">Patellaria atrata CBS 101060</name>
    <dbReference type="NCBI Taxonomy" id="1346257"/>
    <lineage>
        <taxon>Eukaryota</taxon>
        <taxon>Fungi</taxon>
        <taxon>Dikarya</taxon>
        <taxon>Ascomycota</taxon>
        <taxon>Pezizomycotina</taxon>
        <taxon>Dothideomycetes</taxon>
        <taxon>Dothideomycetes incertae sedis</taxon>
        <taxon>Patellariales</taxon>
        <taxon>Patellariaceae</taxon>
        <taxon>Patellaria</taxon>
    </lineage>
</organism>
<protein>
    <submittedName>
        <fullName evidence="2">Uncharacterized protein</fullName>
    </submittedName>
</protein>
<dbReference type="OrthoDB" id="5426191at2759"/>
<feature type="region of interest" description="Disordered" evidence="1">
    <location>
        <begin position="313"/>
        <end position="355"/>
    </location>
</feature>
<dbReference type="EMBL" id="MU006111">
    <property type="protein sequence ID" value="KAF2835152.1"/>
    <property type="molecule type" value="Genomic_DNA"/>
</dbReference>
<feature type="region of interest" description="Disordered" evidence="1">
    <location>
        <begin position="110"/>
        <end position="186"/>
    </location>
</feature>
<reference evidence="2" key="1">
    <citation type="journal article" date="2020" name="Stud. Mycol.">
        <title>101 Dothideomycetes genomes: a test case for predicting lifestyles and emergence of pathogens.</title>
        <authorList>
            <person name="Haridas S."/>
            <person name="Albert R."/>
            <person name="Binder M."/>
            <person name="Bloem J."/>
            <person name="Labutti K."/>
            <person name="Salamov A."/>
            <person name="Andreopoulos B."/>
            <person name="Baker S."/>
            <person name="Barry K."/>
            <person name="Bills G."/>
            <person name="Bluhm B."/>
            <person name="Cannon C."/>
            <person name="Castanera R."/>
            <person name="Culley D."/>
            <person name="Daum C."/>
            <person name="Ezra D."/>
            <person name="Gonzalez J."/>
            <person name="Henrissat B."/>
            <person name="Kuo A."/>
            <person name="Liang C."/>
            <person name="Lipzen A."/>
            <person name="Lutzoni F."/>
            <person name="Magnuson J."/>
            <person name="Mondo S."/>
            <person name="Nolan M."/>
            <person name="Ohm R."/>
            <person name="Pangilinan J."/>
            <person name="Park H.-J."/>
            <person name="Ramirez L."/>
            <person name="Alfaro M."/>
            <person name="Sun H."/>
            <person name="Tritt A."/>
            <person name="Yoshinaga Y."/>
            <person name="Zwiers L.-H."/>
            <person name="Turgeon B."/>
            <person name="Goodwin S."/>
            <person name="Spatafora J."/>
            <person name="Crous P."/>
            <person name="Grigoriev I."/>
        </authorList>
    </citation>
    <scope>NUCLEOTIDE SEQUENCE</scope>
    <source>
        <strain evidence="2">CBS 101060</strain>
    </source>
</reference>
<dbReference type="Proteomes" id="UP000799429">
    <property type="component" value="Unassembled WGS sequence"/>
</dbReference>
<feature type="region of interest" description="Disordered" evidence="1">
    <location>
        <begin position="429"/>
        <end position="456"/>
    </location>
</feature>
<evidence type="ECO:0000313" key="3">
    <source>
        <dbReference type="Proteomes" id="UP000799429"/>
    </source>
</evidence>
<gene>
    <name evidence="2" type="ORF">M501DRAFT_942724</name>
</gene>
<accession>A0A9P4VMZ7</accession>
<feature type="compositionally biased region" description="Polar residues" evidence="1">
    <location>
        <begin position="134"/>
        <end position="151"/>
    </location>
</feature>